<keyword evidence="9" id="KW-1185">Reference proteome</keyword>
<dbReference type="STRING" id="113562.SAMN04489716_1604"/>
<dbReference type="Gene3D" id="3.40.50.2300">
    <property type="match status" value="1"/>
</dbReference>
<keyword evidence="3" id="KW-0805">Transcription regulation</keyword>
<dbReference type="RefSeq" id="WP_373873377.1">
    <property type="nucleotide sequence ID" value="NZ_BOMJ01000093.1"/>
</dbReference>
<dbReference type="Pfam" id="PF00072">
    <property type="entry name" value="Response_reg"/>
    <property type="match status" value="1"/>
</dbReference>
<dbReference type="PANTHER" id="PTHR48111">
    <property type="entry name" value="REGULATOR OF RPOS"/>
    <property type="match status" value="1"/>
</dbReference>
<dbReference type="SUPFAM" id="SSF52172">
    <property type="entry name" value="CheY-like"/>
    <property type="match status" value="1"/>
</dbReference>
<dbReference type="InterPro" id="IPR011006">
    <property type="entry name" value="CheY-like_superfamily"/>
</dbReference>
<evidence type="ECO:0000256" key="5">
    <source>
        <dbReference type="ARBA" id="ARBA00023163"/>
    </source>
</evidence>
<dbReference type="EMBL" id="LT629758">
    <property type="protein sequence ID" value="SDS78248.1"/>
    <property type="molecule type" value="Genomic_DNA"/>
</dbReference>
<dbReference type="InterPro" id="IPR039420">
    <property type="entry name" value="WalR-like"/>
</dbReference>
<dbReference type="GO" id="GO:0000976">
    <property type="term" value="F:transcription cis-regulatory region binding"/>
    <property type="evidence" value="ECO:0007669"/>
    <property type="project" value="TreeGrafter"/>
</dbReference>
<reference evidence="8 9" key="1">
    <citation type="submission" date="2016-10" db="EMBL/GenBank/DDBJ databases">
        <authorList>
            <person name="de Groot N.N."/>
        </authorList>
    </citation>
    <scope>NUCLEOTIDE SEQUENCE [LARGE SCALE GENOMIC DNA]</scope>
    <source>
        <strain evidence="8 9">DSM 43941</strain>
    </source>
</reference>
<sequence>MEAHDQRNRCRPPLVTDGRSARAASPCDLVLLDLGLPDTDGLDVCRELRARGAVPIIVISARAGGIDRVVGLERGADDYVGFQSYQTYDQLSAAEGIPMLERSLKNFATLHSGSELSDCSNGGDRWWRRSGYGRRTWCWSA</sequence>
<evidence type="ECO:0000256" key="4">
    <source>
        <dbReference type="ARBA" id="ARBA00023125"/>
    </source>
</evidence>
<dbReference type="InterPro" id="IPR001789">
    <property type="entry name" value="Sig_transdc_resp-reg_receiver"/>
</dbReference>
<evidence type="ECO:0000256" key="1">
    <source>
        <dbReference type="ARBA" id="ARBA00022553"/>
    </source>
</evidence>
<dbReference type="PROSITE" id="PS50110">
    <property type="entry name" value="RESPONSE_REGULATORY"/>
    <property type="match status" value="1"/>
</dbReference>
<evidence type="ECO:0000259" key="7">
    <source>
        <dbReference type="PROSITE" id="PS50110"/>
    </source>
</evidence>
<evidence type="ECO:0000313" key="9">
    <source>
        <dbReference type="Proteomes" id="UP000198688"/>
    </source>
</evidence>
<dbReference type="Proteomes" id="UP000198688">
    <property type="component" value="Chromosome I"/>
</dbReference>
<proteinExistence type="predicted"/>
<organism evidence="8 9">
    <name type="scientific">Actinoplanes derwentensis</name>
    <dbReference type="NCBI Taxonomy" id="113562"/>
    <lineage>
        <taxon>Bacteria</taxon>
        <taxon>Bacillati</taxon>
        <taxon>Actinomycetota</taxon>
        <taxon>Actinomycetes</taxon>
        <taxon>Micromonosporales</taxon>
        <taxon>Micromonosporaceae</taxon>
        <taxon>Actinoplanes</taxon>
    </lineage>
</organism>
<dbReference type="GO" id="GO:0006355">
    <property type="term" value="P:regulation of DNA-templated transcription"/>
    <property type="evidence" value="ECO:0007669"/>
    <property type="project" value="TreeGrafter"/>
</dbReference>
<dbReference type="GO" id="GO:0000156">
    <property type="term" value="F:phosphorelay response regulator activity"/>
    <property type="evidence" value="ECO:0007669"/>
    <property type="project" value="TreeGrafter"/>
</dbReference>
<dbReference type="AlphaFoldDB" id="A0A1H1V0D2"/>
<dbReference type="SMART" id="SM00448">
    <property type="entry name" value="REC"/>
    <property type="match status" value="1"/>
</dbReference>
<accession>A0A1H1V0D2</accession>
<dbReference type="GO" id="GO:0005829">
    <property type="term" value="C:cytosol"/>
    <property type="evidence" value="ECO:0007669"/>
    <property type="project" value="TreeGrafter"/>
</dbReference>
<dbReference type="PANTHER" id="PTHR48111:SF1">
    <property type="entry name" value="TWO-COMPONENT RESPONSE REGULATOR ORR33"/>
    <property type="match status" value="1"/>
</dbReference>
<feature type="domain" description="Response regulatory" evidence="7">
    <location>
        <begin position="1"/>
        <end position="97"/>
    </location>
</feature>
<protein>
    <submittedName>
        <fullName evidence="8">Response regulator receiver domain-containing protein</fullName>
    </submittedName>
</protein>
<feature type="modified residue" description="4-aspartylphosphate" evidence="6">
    <location>
        <position position="33"/>
    </location>
</feature>
<keyword evidence="2" id="KW-0902">Two-component regulatory system</keyword>
<evidence type="ECO:0000256" key="6">
    <source>
        <dbReference type="PROSITE-ProRule" id="PRU00169"/>
    </source>
</evidence>
<dbReference type="CDD" id="cd17574">
    <property type="entry name" value="REC_OmpR"/>
    <property type="match status" value="1"/>
</dbReference>
<evidence type="ECO:0000256" key="3">
    <source>
        <dbReference type="ARBA" id="ARBA00023015"/>
    </source>
</evidence>
<keyword evidence="1 6" id="KW-0597">Phosphoprotein</keyword>
<gene>
    <name evidence="8" type="ORF">SAMN04489716_1604</name>
</gene>
<evidence type="ECO:0000313" key="8">
    <source>
        <dbReference type="EMBL" id="SDS78248.1"/>
    </source>
</evidence>
<evidence type="ECO:0000256" key="2">
    <source>
        <dbReference type="ARBA" id="ARBA00023012"/>
    </source>
</evidence>
<keyword evidence="4" id="KW-0238">DNA-binding</keyword>
<dbReference type="GO" id="GO:0032993">
    <property type="term" value="C:protein-DNA complex"/>
    <property type="evidence" value="ECO:0007669"/>
    <property type="project" value="TreeGrafter"/>
</dbReference>
<name>A0A1H1V0D2_9ACTN</name>
<keyword evidence="5" id="KW-0804">Transcription</keyword>